<dbReference type="EMBL" id="JBHSDT010000004">
    <property type="protein sequence ID" value="MFC4403338.1"/>
    <property type="molecule type" value="Genomic_DNA"/>
</dbReference>
<reference evidence="4" key="1">
    <citation type="journal article" date="2019" name="Int. J. Syst. Evol. Microbiol.">
        <title>The Global Catalogue of Microorganisms (GCM) 10K type strain sequencing project: providing services to taxonomists for standard genome sequencing and annotation.</title>
        <authorList>
            <consortium name="The Broad Institute Genomics Platform"/>
            <consortium name="The Broad Institute Genome Sequencing Center for Infectious Disease"/>
            <person name="Wu L."/>
            <person name="Ma J."/>
        </authorList>
    </citation>
    <scope>NUCLEOTIDE SEQUENCE [LARGE SCALE GENOMIC DNA]</scope>
    <source>
        <strain evidence="4">CCUG 37865</strain>
    </source>
</reference>
<accession>A0ABV8WW25</accession>
<dbReference type="Pfam" id="PF01520">
    <property type="entry name" value="Amidase_3"/>
    <property type="match status" value="1"/>
</dbReference>
<evidence type="ECO:0000259" key="2">
    <source>
        <dbReference type="SMART" id="SM00646"/>
    </source>
</evidence>
<dbReference type="Proteomes" id="UP001595882">
    <property type="component" value="Unassembled WGS sequence"/>
</dbReference>
<protein>
    <submittedName>
        <fullName evidence="3">N-acetylmuramoyl-L-alanine amidase</fullName>
    </submittedName>
</protein>
<feature type="domain" description="MurNAc-LAA" evidence="2">
    <location>
        <begin position="63"/>
        <end position="173"/>
    </location>
</feature>
<dbReference type="Gene3D" id="3.40.630.40">
    <property type="entry name" value="Zn-dependent exopeptidases"/>
    <property type="match status" value="1"/>
</dbReference>
<proteinExistence type="predicted"/>
<dbReference type="SUPFAM" id="SSF53187">
    <property type="entry name" value="Zn-dependent exopeptidases"/>
    <property type="match status" value="1"/>
</dbReference>
<name>A0ABV8WW25_9BACI</name>
<keyword evidence="4" id="KW-1185">Reference proteome</keyword>
<dbReference type="PANTHER" id="PTHR30404">
    <property type="entry name" value="N-ACETYLMURAMOYL-L-ALANINE AMIDASE"/>
    <property type="match status" value="1"/>
</dbReference>
<keyword evidence="1" id="KW-0378">Hydrolase</keyword>
<dbReference type="PANTHER" id="PTHR30404:SF0">
    <property type="entry name" value="N-ACETYLMURAMOYL-L-ALANINE AMIDASE AMIC"/>
    <property type="match status" value="1"/>
</dbReference>
<organism evidence="3 4">
    <name type="scientific">Gracilibacillus xinjiangensis</name>
    <dbReference type="NCBI Taxonomy" id="1193282"/>
    <lineage>
        <taxon>Bacteria</taxon>
        <taxon>Bacillati</taxon>
        <taxon>Bacillota</taxon>
        <taxon>Bacilli</taxon>
        <taxon>Bacillales</taxon>
        <taxon>Bacillaceae</taxon>
        <taxon>Gracilibacillus</taxon>
    </lineage>
</organism>
<evidence type="ECO:0000313" key="3">
    <source>
        <dbReference type="EMBL" id="MFC4403338.1"/>
    </source>
</evidence>
<dbReference type="SMART" id="SM00646">
    <property type="entry name" value="Ami_3"/>
    <property type="match status" value="1"/>
</dbReference>
<dbReference type="CDD" id="cd02696">
    <property type="entry name" value="MurNAc-LAA"/>
    <property type="match status" value="1"/>
</dbReference>
<dbReference type="InterPro" id="IPR002508">
    <property type="entry name" value="MurNAc-LAA_cat"/>
</dbReference>
<sequence>MVKIYIDPGHGGTDPGAVDNGLQEKDLTLKISLKIRDLLKQYKDVQVRLSRTTDRTLTLNQRTHDANVWGADYLISVHINAGGGTGYEDFIYNKLSDSSSTAQKQDVMHEEIIKKTNMYDRGRKKANFHMVRESNMEAILTENGFIDAANDAERLKSDAFLNDIAQGHVNGLVRIFNLMKTDPTPTTPEGGFADMEAQKLQKEINELKQLLDQKVDKPNNPDQPSGWAEEVWKKQVMQGYFDGSNPKLPLTREQAAEVLDRFAAKIREYEVDPLKKRVDALEKQVAELSE</sequence>
<evidence type="ECO:0000256" key="1">
    <source>
        <dbReference type="ARBA" id="ARBA00022801"/>
    </source>
</evidence>
<gene>
    <name evidence="3" type="ORF">ACFOY7_09630</name>
</gene>
<dbReference type="InterPro" id="IPR050695">
    <property type="entry name" value="N-acetylmuramoyl_amidase_3"/>
</dbReference>
<comment type="caution">
    <text evidence="3">The sequence shown here is derived from an EMBL/GenBank/DDBJ whole genome shotgun (WGS) entry which is preliminary data.</text>
</comment>
<evidence type="ECO:0000313" key="4">
    <source>
        <dbReference type="Proteomes" id="UP001595882"/>
    </source>
</evidence>